<accession>A0A1Y2JWT0</accession>
<gene>
    <name evidence="1" type="ORF">BSZ19_03445</name>
</gene>
<organism evidence="1 2">
    <name type="scientific">Bradyrhizobium japonicum</name>
    <dbReference type="NCBI Taxonomy" id="375"/>
    <lineage>
        <taxon>Bacteria</taxon>
        <taxon>Pseudomonadati</taxon>
        <taxon>Pseudomonadota</taxon>
        <taxon>Alphaproteobacteria</taxon>
        <taxon>Hyphomicrobiales</taxon>
        <taxon>Nitrobacteraceae</taxon>
        <taxon>Bradyrhizobium</taxon>
    </lineage>
</organism>
<reference evidence="1 2" key="1">
    <citation type="submission" date="2017-03" db="EMBL/GenBank/DDBJ databases">
        <title>Whole genome sequences of fourteen strains of Bradyrhizobium canariense and one strain of Bradyrhizobium japonicum isolated from Lupinus (Papilionoideae: Genisteae) species in Algeria.</title>
        <authorList>
            <person name="Crovadore J."/>
            <person name="Chekireb D."/>
            <person name="Brachmann A."/>
            <person name="Chablais R."/>
            <person name="Cochard B."/>
            <person name="Lefort F."/>
        </authorList>
    </citation>
    <scope>NUCLEOTIDE SEQUENCE [LARGE SCALE GENOMIC DNA]</scope>
    <source>
        <strain evidence="1 2">UBMA197</strain>
    </source>
</reference>
<protein>
    <recommendedName>
        <fullName evidence="3">Transposase</fullName>
    </recommendedName>
</protein>
<comment type="caution">
    <text evidence="1">The sequence shown here is derived from an EMBL/GenBank/DDBJ whole genome shotgun (WGS) entry which is preliminary data.</text>
</comment>
<evidence type="ECO:0000313" key="1">
    <source>
        <dbReference type="EMBL" id="OSJ36604.1"/>
    </source>
</evidence>
<evidence type="ECO:0000313" key="2">
    <source>
        <dbReference type="Proteomes" id="UP000193335"/>
    </source>
</evidence>
<evidence type="ECO:0008006" key="3">
    <source>
        <dbReference type="Google" id="ProtNLM"/>
    </source>
</evidence>
<proteinExistence type="predicted"/>
<dbReference type="EMBL" id="NAFL01000186">
    <property type="protein sequence ID" value="OSJ36604.1"/>
    <property type="molecule type" value="Genomic_DNA"/>
</dbReference>
<sequence length="130" mass="14729">MSFGIDEKSQIQALERELPALAVMPGYRGGPDTCAVDACCLQRSMSPRASVIGKRLKRHRAIELLKFLKRNDAPGFDIDERSVLSRSALFGLIRLWQRPDTETRFYVGAVQSASFRQRLAQHLLWHADCL</sequence>
<dbReference type="Proteomes" id="UP000193335">
    <property type="component" value="Unassembled WGS sequence"/>
</dbReference>
<dbReference type="AlphaFoldDB" id="A0A1Y2JWT0"/>
<name>A0A1Y2JWT0_BRAJP</name>